<evidence type="ECO:0000256" key="1">
    <source>
        <dbReference type="SAM" id="Phobius"/>
    </source>
</evidence>
<proteinExistence type="predicted"/>
<keyword evidence="2" id="KW-0732">Signal</keyword>
<feature type="transmembrane region" description="Helical" evidence="1">
    <location>
        <begin position="32"/>
        <end position="49"/>
    </location>
</feature>
<keyword evidence="1" id="KW-0812">Transmembrane</keyword>
<accession>A0A4R5XG24</accession>
<dbReference type="EMBL" id="ML170156">
    <property type="protein sequence ID" value="TDL30120.1"/>
    <property type="molecule type" value="Genomic_DNA"/>
</dbReference>
<reference evidence="3 4" key="1">
    <citation type="submission" date="2018-06" db="EMBL/GenBank/DDBJ databases">
        <title>A transcriptomic atlas of mushroom development highlights an independent origin of complex multicellularity.</title>
        <authorList>
            <consortium name="DOE Joint Genome Institute"/>
            <person name="Krizsan K."/>
            <person name="Almasi E."/>
            <person name="Merenyi Z."/>
            <person name="Sahu N."/>
            <person name="Viragh M."/>
            <person name="Koszo T."/>
            <person name="Mondo S."/>
            <person name="Kiss B."/>
            <person name="Balint B."/>
            <person name="Kues U."/>
            <person name="Barry K."/>
            <person name="Hegedus J.C."/>
            <person name="Henrissat B."/>
            <person name="Johnson J."/>
            <person name="Lipzen A."/>
            <person name="Ohm R."/>
            <person name="Nagy I."/>
            <person name="Pangilinan J."/>
            <person name="Yan J."/>
            <person name="Xiong Y."/>
            <person name="Grigoriev I.V."/>
            <person name="Hibbett D.S."/>
            <person name="Nagy L.G."/>
        </authorList>
    </citation>
    <scope>NUCLEOTIDE SEQUENCE [LARGE SCALE GENOMIC DNA]</scope>
    <source>
        <strain evidence="3 4">SZMC22713</strain>
    </source>
</reference>
<gene>
    <name evidence="3" type="ORF">BD410DRAFT_780660</name>
</gene>
<evidence type="ECO:0000313" key="3">
    <source>
        <dbReference type="EMBL" id="TDL30120.1"/>
    </source>
</evidence>
<feature type="chain" id="PRO_5020667355" evidence="2">
    <location>
        <begin position="23"/>
        <end position="74"/>
    </location>
</feature>
<feature type="signal peptide" evidence="2">
    <location>
        <begin position="1"/>
        <end position="22"/>
    </location>
</feature>
<dbReference type="VEuPathDB" id="FungiDB:BD410DRAFT_780660"/>
<keyword evidence="1" id="KW-0472">Membrane</keyword>
<sequence length="74" mass="8256">MKICSLTGLWCVMFALVSMSWAIRSNTIAASVTTVFCVCLGWALGQNLIRIGRRIVVREIRSLTQQLNSQNVLI</sequence>
<evidence type="ECO:0000256" key="2">
    <source>
        <dbReference type="SAM" id="SignalP"/>
    </source>
</evidence>
<dbReference type="Proteomes" id="UP000294933">
    <property type="component" value="Unassembled WGS sequence"/>
</dbReference>
<keyword evidence="4" id="KW-1185">Reference proteome</keyword>
<protein>
    <submittedName>
        <fullName evidence="3">Uncharacterized protein</fullName>
    </submittedName>
</protein>
<organism evidence="3 4">
    <name type="scientific">Rickenella mellea</name>
    <dbReference type="NCBI Taxonomy" id="50990"/>
    <lineage>
        <taxon>Eukaryota</taxon>
        <taxon>Fungi</taxon>
        <taxon>Dikarya</taxon>
        <taxon>Basidiomycota</taxon>
        <taxon>Agaricomycotina</taxon>
        <taxon>Agaricomycetes</taxon>
        <taxon>Hymenochaetales</taxon>
        <taxon>Rickenellaceae</taxon>
        <taxon>Rickenella</taxon>
    </lineage>
</organism>
<keyword evidence="1" id="KW-1133">Transmembrane helix</keyword>
<dbReference type="AlphaFoldDB" id="A0A4R5XG24"/>
<name>A0A4R5XG24_9AGAM</name>
<evidence type="ECO:0000313" key="4">
    <source>
        <dbReference type="Proteomes" id="UP000294933"/>
    </source>
</evidence>